<sequence>MSEQQSTFTVTDRRKFTLDGELRDPSTASTDEEVHVIPAAPSEPLPAATPGAATLEGEALDVDPDPLDEALDGDGPESDLVEAGVADSSIEDELGPLPTSQESADQHAAYQKSSGQLDEMIRQANPGAPPSAEIDFEQVVQSFYLSAVIAMGAAAEPGQKPRVDIIGARQSIDMLAVLVDKTKGNLTDREEKLLQTALFNLRMMFLEITNSIAAQAVKPKPNLSR</sequence>
<gene>
    <name evidence="2" type="ORF">ACPOL_0070</name>
</gene>
<dbReference type="OrthoDB" id="9799618at2"/>
<protein>
    <recommendedName>
        <fullName evidence="4">DUF1844 domain-containing protein</fullName>
    </recommendedName>
</protein>
<feature type="compositionally biased region" description="Low complexity" evidence="1">
    <location>
        <begin position="45"/>
        <end position="57"/>
    </location>
</feature>
<evidence type="ECO:0000256" key="1">
    <source>
        <dbReference type="SAM" id="MobiDB-lite"/>
    </source>
</evidence>
<evidence type="ECO:0000313" key="3">
    <source>
        <dbReference type="Proteomes" id="UP000253606"/>
    </source>
</evidence>
<organism evidence="2 3">
    <name type="scientific">Acidisarcina polymorpha</name>
    <dbReference type="NCBI Taxonomy" id="2211140"/>
    <lineage>
        <taxon>Bacteria</taxon>
        <taxon>Pseudomonadati</taxon>
        <taxon>Acidobacteriota</taxon>
        <taxon>Terriglobia</taxon>
        <taxon>Terriglobales</taxon>
        <taxon>Acidobacteriaceae</taxon>
        <taxon>Acidisarcina</taxon>
    </lineage>
</organism>
<dbReference type="EMBL" id="CP030840">
    <property type="protein sequence ID" value="AXC09457.1"/>
    <property type="molecule type" value="Genomic_DNA"/>
</dbReference>
<dbReference type="Proteomes" id="UP000253606">
    <property type="component" value="Chromosome"/>
</dbReference>
<evidence type="ECO:0000313" key="2">
    <source>
        <dbReference type="EMBL" id="AXC09457.1"/>
    </source>
</evidence>
<feature type="compositionally biased region" description="Polar residues" evidence="1">
    <location>
        <begin position="1"/>
        <end position="10"/>
    </location>
</feature>
<evidence type="ECO:0008006" key="4">
    <source>
        <dbReference type="Google" id="ProtNLM"/>
    </source>
</evidence>
<feature type="region of interest" description="Disordered" evidence="1">
    <location>
        <begin position="1"/>
        <end position="80"/>
    </location>
</feature>
<feature type="compositionally biased region" description="Basic and acidic residues" evidence="1">
    <location>
        <begin position="11"/>
        <end position="24"/>
    </location>
</feature>
<name>A0A2Z5FSK6_9BACT</name>
<dbReference type="Pfam" id="PF08899">
    <property type="entry name" value="DUF1844"/>
    <property type="match status" value="1"/>
</dbReference>
<reference evidence="2 3" key="1">
    <citation type="journal article" date="2018" name="Front. Microbiol.">
        <title>Hydrolytic Capabilities as a Key to Environmental Success: Chitinolytic and Cellulolytic Acidobacteria From Acidic Sub-arctic Soils and Boreal Peatlands.</title>
        <authorList>
            <person name="Belova S.E."/>
            <person name="Ravin N.V."/>
            <person name="Pankratov T.A."/>
            <person name="Rakitin A.L."/>
            <person name="Ivanova A.A."/>
            <person name="Beletsky A.V."/>
            <person name="Mardanov A.V."/>
            <person name="Sinninghe Damste J.S."/>
            <person name="Dedysh S.N."/>
        </authorList>
    </citation>
    <scope>NUCLEOTIDE SEQUENCE [LARGE SCALE GENOMIC DNA]</scope>
    <source>
        <strain evidence="2 3">SBC82</strain>
    </source>
</reference>
<accession>A0A2Z5FSK6</accession>
<feature type="compositionally biased region" description="Acidic residues" evidence="1">
    <location>
        <begin position="58"/>
        <end position="80"/>
    </location>
</feature>
<keyword evidence="3" id="KW-1185">Reference proteome</keyword>
<dbReference type="AlphaFoldDB" id="A0A2Z5FSK6"/>
<dbReference type="InterPro" id="IPR014995">
    <property type="entry name" value="DUF1844"/>
</dbReference>
<dbReference type="RefSeq" id="WP_114205293.1">
    <property type="nucleotide sequence ID" value="NZ_CP030840.1"/>
</dbReference>
<dbReference type="KEGG" id="abas:ACPOL_0070"/>
<proteinExistence type="predicted"/>